<dbReference type="PANTHER" id="PTHR30294">
    <property type="entry name" value="MEMBRANE COMPONENT OF ABC TRANSPORTER YHHJ-RELATED"/>
    <property type="match status" value="1"/>
</dbReference>
<feature type="transmembrane region" description="Helical" evidence="6">
    <location>
        <begin position="273"/>
        <end position="303"/>
    </location>
</feature>
<evidence type="ECO:0000256" key="3">
    <source>
        <dbReference type="ARBA" id="ARBA00022692"/>
    </source>
</evidence>
<feature type="transmembrane region" description="Helical" evidence="6">
    <location>
        <begin position="21"/>
        <end position="45"/>
    </location>
</feature>
<evidence type="ECO:0000256" key="5">
    <source>
        <dbReference type="ARBA" id="ARBA00023136"/>
    </source>
</evidence>
<proteinExistence type="predicted"/>
<dbReference type="InterPro" id="IPR013525">
    <property type="entry name" value="ABC2_TM"/>
</dbReference>
<name>A0A0U2MYX4_9ENTE</name>
<feature type="domain" description="ABC-2 type transporter transmembrane" evidence="7">
    <location>
        <begin position="20"/>
        <end position="387"/>
    </location>
</feature>
<reference evidence="9" key="1">
    <citation type="submission" date="2015-12" db="EMBL/GenBank/DDBJ databases">
        <authorList>
            <person name="Lauer A."/>
            <person name="Humrighouse B."/>
            <person name="Loparev V."/>
            <person name="Shewmaker P.L."/>
            <person name="Whitney A.M."/>
            <person name="McLaughlin R.W."/>
        </authorList>
    </citation>
    <scope>NUCLEOTIDE SEQUENCE [LARGE SCALE GENOMIC DNA]</scope>
    <source>
        <strain evidence="9">LMG 26678</strain>
    </source>
</reference>
<evidence type="ECO:0000256" key="2">
    <source>
        <dbReference type="ARBA" id="ARBA00022475"/>
    </source>
</evidence>
<evidence type="ECO:0000256" key="6">
    <source>
        <dbReference type="SAM" id="Phobius"/>
    </source>
</evidence>
<dbReference type="KEGG" id="erx:ATZ35_13790"/>
<evidence type="ECO:0000256" key="1">
    <source>
        <dbReference type="ARBA" id="ARBA00004651"/>
    </source>
</evidence>
<accession>A0A0U2MYX4</accession>
<dbReference type="RefSeq" id="WP_208927765.1">
    <property type="nucleotide sequence ID" value="NZ_CP013655.1"/>
</dbReference>
<evidence type="ECO:0000259" key="7">
    <source>
        <dbReference type="Pfam" id="PF12698"/>
    </source>
</evidence>
<evidence type="ECO:0000313" key="8">
    <source>
        <dbReference type="EMBL" id="ALS38179.1"/>
    </source>
</evidence>
<dbReference type="EMBL" id="CP013655">
    <property type="protein sequence ID" value="ALS38179.1"/>
    <property type="molecule type" value="Genomic_DNA"/>
</dbReference>
<dbReference type="GO" id="GO:0140359">
    <property type="term" value="F:ABC-type transporter activity"/>
    <property type="evidence" value="ECO:0007669"/>
    <property type="project" value="InterPro"/>
</dbReference>
<dbReference type="Proteomes" id="UP000067523">
    <property type="component" value="Chromosome"/>
</dbReference>
<dbReference type="STRING" id="118060.ATZ35_13790"/>
<dbReference type="InterPro" id="IPR051449">
    <property type="entry name" value="ABC-2_transporter_component"/>
</dbReference>
<comment type="subcellular location">
    <subcellularLocation>
        <location evidence="1">Cell membrane</location>
        <topology evidence="1">Multi-pass membrane protein</topology>
    </subcellularLocation>
</comment>
<evidence type="ECO:0000313" key="9">
    <source>
        <dbReference type="Proteomes" id="UP000067523"/>
    </source>
</evidence>
<keyword evidence="5 6" id="KW-0472">Membrane</keyword>
<keyword evidence="2" id="KW-1003">Cell membrane</keyword>
<organism evidence="8 9">
    <name type="scientific">Enterococcus rotai</name>
    <dbReference type="NCBI Taxonomy" id="118060"/>
    <lineage>
        <taxon>Bacteria</taxon>
        <taxon>Bacillati</taxon>
        <taxon>Bacillota</taxon>
        <taxon>Bacilli</taxon>
        <taxon>Lactobacillales</taxon>
        <taxon>Enterococcaceae</taxon>
        <taxon>Enterococcus</taxon>
    </lineage>
</organism>
<keyword evidence="3 6" id="KW-0812">Transmembrane</keyword>
<protein>
    <submittedName>
        <fullName evidence="8">Sodium ABC transporter permease</fullName>
    </submittedName>
</protein>
<feature type="transmembrane region" description="Helical" evidence="6">
    <location>
        <begin position="315"/>
        <end position="332"/>
    </location>
</feature>
<feature type="transmembrane region" description="Helical" evidence="6">
    <location>
        <begin position="226"/>
        <end position="253"/>
    </location>
</feature>
<keyword evidence="9" id="KW-1185">Reference proteome</keyword>
<dbReference type="Pfam" id="PF12698">
    <property type="entry name" value="ABC2_membrane_3"/>
    <property type="match status" value="1"/>
</dbReference>
<dbReference type="PANTHER" id="PTHR30294:SF29">
    <property type="entry name" value="MULTIDRUG ABC TRANSPORTER PERMEASE YBHS-RELATED"/>
    <property type="match status" value="1"/>
</dbReference>
<dbReference type="AlphaFoldDB" id="A0A0U2MYX4"/>
<feature type="transmembrane region" description="Helical" evidence="6">
    <location>
        <begin position="368"/>
        <end position="387"/>
    </location>
</feature>
<feature type="transmembrane region" description="Helical" evidence="6">
    <location>
        <begin position="338"/>
        <end position="356"/>
    </location>
</feature>
<gene>
    <name evidence="8" type="ORF">ATZ35_13790</name>
</gene>
<feature type="transmembrane region" description="Helical" evidence="6">
    <location>
        <begin position="180"/>
        <end position="205"/>
    </location>
</feature>
<evidence type="ECO:0000256" key="4">
    <source>
        <dbReference type="ARBA" id="ARBA00022989"/>
    </source>
</evidence>
<sequence>MSKFWIIASDVYKKNVKSVSFVIMILVPFIVMGIIYAAGSLAGGFSEETKVGLVSDNQELATQLAKSKTDDYTFKVVSSQDEAEKQLKDKDLEAFLVLDTKNDQVQGKLYAESSLGTTTELMMSQMLNGLQSSLKASKLNLTADQLASLSQPANFEKTKVSFDDNGKMTTGQDNTGIQSAMSFVITIILWVIIITYASIIAQEIASEKGTRIMEVILSSTKAQTHFYGKLTGVILVALTQIVIYAAAIGIGYSQLKNLDMVKSLLEGLSTTNILGSFLYFTLAFFVLGVLVYSVLAALCGSLVSKPEDTAKAVQPIIYIAMIGYFIGISLGTTDPQNIVIKVSSYIPLISSFIMPIRLASETVTNTGAMISVLILVVFGVLLTMFSAKLYKSNVLVYSEGGVLKSLKQSISILRNERKKVAK</sequence>
<keyword evidence="4 6" id="KW-1133">Transmembrane helix</keyword>
<dbReference type="GO" id="GO:0005886">
    <property type="term" value="C:plasma membrane"/>
    <property type="evidence" value="ECO:0007669"/>
    <property type="project" value="UniProtKB-SubCell"/>
</dbReference>